<dbReference type="EMBL" id="CAJPDR010000010">
    <property type="protein sequence ID" value="CAF9905257.1"/>
    <property type="molecule type" value="Genomic_DNA"/>
</dbReference>
<feature type="compositionally biased region" description="Basic and acidic residues" evidence="1">
    <location>
        <begin position="311"/>
        <end position="335"/>
    </location>
</feature>
<name>A0A8H3HWG0_9LECA</name>
<dbReference type="AlphaFoldDB" id="A0A8H3HWG0"/>
<proteinExistence type="predicted"/>
<evidence type="ECO:0000256" key="1">
    <source>
        <dbReference type="SAM" id="MobiDB-lite"/>
    </source>
</evidence>
<organism evidence="2 3">
    <name type="scientific">Alectoria fallacina</name>
    <dbReference type="NCBI Taxonomy" id="1903189"/>
    <lineage>
        <taxon>Eukaryota</taxon>
        <taxon>Fungi</taxon>
        <taxon>Dikarya</taxon>
        <taxon>Ascomycota</taxon>
        <taxon>Pezizomycotina</taxon>
        <taxon>Lecanoromycetes</taxon>
        <taxon>OSLEUM clade</taxon>
        <taxon>Lecanoromycetidae</taxon>
        <taxon>Lecanorales</taxon>
        <taxon>Lecanorineae</taxon>
        <taxon>Parmeliaceae</taxon>
        <taxon>Alectoria</taxon>
    </lineage>
</organism>
<accession>A0A8H3HWG0</accession>
<sequence>MPTSPTAASARRVVHARRTRLRRGAPGSATAERTRSSGDSEGKSEESEVAKGLVINNRFAVLRPNEPAPSMQERREYTLPLDPIFRRERHVTLLLQTDVLLIDQTSSSEKIKDKSSALPFAAIPCSKGPSILRLAPLIPANSGQRTEAVASISPSKPPAQPSPLVLQADTQSVRSSQPPSAHARVSPDFDTAAPYLSLLAPQPAPALPSPPIPRDPISIPSLGILPVRPSLDFKSLTSSKSFGSKCRQFTPPIPTSFDIFRSDDTMRQIIRITSGKIFAIAAEIAAANEKSKMRPVGNVIVPAPGPATKFGDVKGKIDRTKSDHGSGEYVKSLKEMEDESEEGDGEAEEWLGKEKGFWQQPFEEGSVVKTRTQNRRERRR</sequence>
<dbReference type="OrthoDB" id="5405507at2759"/>
<evidence type="ECO:0000313" key="2">
    <source>
        <dbReference type="EMBL" id="CAF9905257.1"/>
    </source>
</evidence>
<feature type="compositionally biased region" description="Acidic residues" evidence="1">
    <location>
        <begin position="336"/>
        <end position="349"/>
    </location>
</feature>
<feature type="compositionally biased region" description="Basic and acidic residues" evidence="1">
    <location>
        <begin position="32"/>
        <end position="49"/>
    </location>
</feature>
<protein>
    <submittedName>
        <fullName evidence="2">Uncharacterized protein</fullName>
    </submittedName>
</protein>
<dbReference type="Proteomes" id="UP000664203">
    <property type="component" value="Unassembled WGS sequence"/>
</dbReference>
<gene>
    <name evidence="2" type="ORF">ALECFALPRED_000197</name>
</gene>
<reference evidence="2" key="1">
    <citation type="submission" date="2021-03" db="EMBL/GenBank/DDBJ databases">
        <authorList>
            <person name="Tagirdzhanova G."/>
        </authorList>
    </citation>
    <scope>NUCLEOTIDE SEQUENCE</scope>
</reference>
<evidence type="ECO:0000313" key="3">
    <source>
        <dbReference type="Proteomes" id="UP000664203"/>
    </source>
</evidence>
<comment type="caution">
    <text evidence="2">The sequence shown here is derived from an EMBL/GenBank/DDBJ whole genome shotgun (WGS) entry which is preliminary data.</text>
</comment>
<keyword evidence="3" id="KW-1185">Reference proteome</keyword>
<feature type="compositionally biased region" description="Basic residues" evidence="1">
    <location>
        <begin position="12"/>
        <end position="23"/>
    </location>
</feature>
<feature type="region of interest" description="Disordered" evidence="1">
    <location>
        <begin position="311"/>
        <end position="380"/>
    </location>
</feature>
<feature type="region of interest" description="Disordered" evidence="1">
    <location>
        <begin position="1"/>
        <end position="49"/>
    </location>
</feature>